<sequence length="122" mass="13354">MAKILVVDDSMLSRRMMRTILESDGHEVCEATDGMSGIERYFLEKPDLVTLDLTMEGLHGLDVLARIRQIDPKARVIVASADIQDATRALVMEAGAKAFVNKPFNPRQVLEAVRSALQGGAS</sequence>
<feature type="domain" description="Response regulatory" evidence="3">
    <location>
        <begin position="3"/>
        <end position="117"/>
    </location>
</feature>
<dbReference type="InterPro" id="IPR001789">
    <property type="entry name" value="Sig_transdc_resp-reg_receiver"/>
</dbReference>
<dbReference type="Gene3D" id="3.40.50.2300">
    <property type="match status" value="1"/>
</dbReference>
<feature type="modified residue" description="4-aspartylphosphate" evidence="2">
    <location>
        <position position="52"/>
    </location>
</feature>
<comment type="caution">
    <text evidence="4">The sequence shown here is derived from an EMBL/GenBank/DDBJ whole genome shotgun (WGS) entry which is preliminary data.</text>
</comment>
<dbReference type="PANTHER" id="PTHR44591:SF24">
    <property type="entry name" value="PROTEIN-GLUTAMATE METHYLESTERASE_PROTEIN-GLUTAMINE GLUTAMINASE 1"/>
    <property type="match status" value="1"/>
</dbReference>
<evidence type="ECO:0000313" key="4">
    <source>
        <dbReference type="EMBL" id="HGU34190.1"/>
    </source>
</evidence>
<dbReference type="EMBL" id="DSUH01000353">
    <property type="protein sequence ID" value="HGU34190.1"/>
    <property type="molecule type" value="Genomic_DNA"/>
</dbReference>
<name>A0A7C4VRP9_9BACT</name>
<dbReference type="SMART" id="SM00448">
    <property type="entry name" value="REC"/>
    <property type="match status" value="1"/>
</dbReference>
<dbReference type="Pfam" id="PF00072">
    <property type="entry name" value="Response_reg"/>
    <property type="match status" value="1"/>
</dbReference>
<protein>
    <submittedName>
        <fullName evidence="4">Response regulator</fullName>
    </submittedName>
</protein>
<dbReference type="InterPro" id="IPR011006">
    <property type="entry name" value="CheY-like_superfamily"/>
</dbReference>
<dbReference type="PROSITE" id="PS50110">
    <property type="entry name" value="RESPONSE_REGULATORY"/>
    <property type="match status" value="1"/>
</dbReference>
<proteinExistence type="predicted"/>
<organism evidence="4">
    <name type="scientific">Desulfatirhabdium butyrativorans</name>
    <dbReference type="NCBI Taxonomy" id="340467"/>
    <lineage>
        <taxon>Bacteria</taxon>
        <taxon>Pseudomonadati</taxon>
        <taxon>Thermodesulfobacteriota</taxon>
        <taxon>Desulfobacteria</taxon>
        <taxon>Desulfobacterales</taxon>
        <taxon>Desulfatirhabdiaceae</taxon>
        <taxon>Desulfatirhabdium</taxon>
    </lineage>
</organism>
<dbReference type="AlphaFoldDB" id="A0A7C4VRP9"/>
<dbReference type="GO" id="GO:0000160">
    <property type="term" value="P:phosphorelay signal transduction system"/>
    <property type="evidence" value="ECO:0007669"/>
    <property type="project" value="InterPro"/>
</dbReference>
<accession>A0A7C4VRP9</accession>
<evidence type="ECO:0000256" key="1">
    <source>
        <dbReference type="ARBA" id="ARBA00022553"/>
    </source>
</evidence>
<dbReference type="SUPFAM" id="SSF52172">
    <property type="entry name" value="CheY-like"/>
    <property type="match status" value="1"/>
</dbReference>
<reference evidence="4" key="1">
    <citation type="journal article" date="2020" name="mSystems">
        <title>Genome- and Community-Level Interaction Insights into Carbon Utilization and Element Cycling Functions of Hydrothermarchaeota in Hydrothermal Sediment.</title>
        <authorList>
            <person name="Zhou Z."/>
            <person name="Liu Y."/>
            <person name="Xu W."/>
            <person name="Pan J."/>
            <person name="Luo Z.H."/>
            <person name="Li M."/>
        </authorList>
    </citation>
    <scope>NUCLEOTIDE SEQUENCE [LARGE SCALE GENOMIC DNA]</scope>
    <source>
        <strain evidence="4">SpSt-477</strain>
    </source>
</reference>
<dbReference type="InterPro" id="IPR050595">
    <property type="entry name" value="Bact_response_regulator"/>
</dbReference>
<dbReference type="PANTHER" id="PTHR44591">
    <property type="entry name" value="STRESS RESPONSE REGULATOR PROTEIN 1"/>
    <property type="match status" value="1"/>
</dbReference>
<keyword evidence="1 2" id="KW-0597">Phosphoprotein</keyword>
<evidence type="ECO:0000259" key="3">
    <source>
        <dbReference type="PROSITE" id="PS50110"/>
    </source>
</evidence>
<evidence type="ECO:0000256" key="2">
    <source>
        <dbReference type="PROSITE-ProRule" id="PRU00169"/>
    </source>
</evidence>
<gene>
    <name evidence="4" type="ORF">ENS29_15295</name>
</gene>